<dbReference type="GeneID" id="25269579"/>
<dbReference type="RefSeq" id="XP_013249587.1">
    <property type="nucleotide sequence ID" value="XM_013394133.1"/>
</dbReference>
<dbReference type="Proteomes" id="UP000018050">
    <property type="component" value="Unassembled WGS sequence"/>
</dbReference>
<reference evidence="2" key="2">
    <citation type="submission" date="2013-10" db="EMBL/GenBank/DDBJ databases">
        <authorList>
            <person name="Aslett M."/>
        </authorList>
    </citation>
    <scope>NUCLEOTIDE SEQUENCE</scope>
    <source>
        <strain evidence="2">Houghton</strain>
    </source>
</reference>
<dbReference type="OrthoDB" id="347313at2759"/>
<dbReference type="Pfam" id="PF11054">
    <property type="entry name" value="Surface_antigen"/>
    <property type="match status" value="3"/>
</dbReference>
<evidence type="ECO:0000313" key="2">
    <source>
        <dbReference type="EMBL" id="CDI80459.1"/>
    </source>
</evidence>
<dbReference type="InterPro" id="IPR021288">
    <property type="entry name" value="Surface_antigen"/>
</dbReference>
<dbReference type="OMA" id="RMNICAS"/>
<gene>
    <name evidence="2" type="ORF">EAH_00015090</name>
</gene>
<organism evidence="2 3">
    <name type="scientific">Eimeria acervulina</name>
    <name type="common">Coccidian parasite</name>
    <dbReference type="NCBI Taxonomy" id="5801"/>
    <lineage>
        <taxon>Eukaryota</taxon>
        <taxon>Sar</taxon>
        <taxon>Alveolata</taxon>
        <taxon>Apicomplexa</taxon>
        <taxon>Conoidasida</taxon>
        <taxon>Coccidia</taxon>
        <taxon>Eucoccidiorida</taxon>
        <taxon>Eimeriorina</taxon>
        <taxon>Eimeriidae</taxon>
        <taxon>Eimeria</taxon>
    </lineage>
</organism>
<protein>
    <submittedName>
        <fullName evidence="2">SAG family member</fullName>
    </submittedName>
</protein>
<feature type="signal peptide" evidence="1">
    <location>
        <begin position="1"/>
        <end position="22"/>
    </location>
</feature>
<sequence length="744" mass="80559">MPVAIQTTLLIYLLFEVNIFYGSKEQRGLIDCAQVRLCGTRCIENGGPGSAPEESVRRSMKTLCTCAALAVATAFARGNFAGALNQDSPFSAIVRDEQAKITGITKADGDTHCTGKINEWRKTIDSKAVEYNAYTAGDPATELDSFLNLTKCTDIKSGAYNHIVDKSGTGKMFVISAAKSDEAARSNMTCDDALNEWKKGFEAFNGQYPSVYTEKTGAYANPNAVGLVSLLSDQAQAIYCGTANNCDGIFVCYFKPSHINASDRPVSPEMWHKVEESHKTKPKLTAHDSEHGKCLEAVNAVRKVAGLDLPEFTAPKALKSLRVGRGAGGTDYEKALYNLTCKEIEGATIDPTVRLRAVAEEHTLIYATSKESQTPPTAEEAVKFWQSGYSMLGTELPPSFKKKGTSRESSTEAITGEIYYKNAVAGYVSLMADNAREMRCYDATGCTNAAALLCFLKEPTLVNDQPPISATTWKKILALNEGEEEQGGSGSAIKFQKRSDKESCLTEINEFRTQEGLGLKAFVAETSTSTGDSTEGSITAKAAQVLAKEFTCDGLKAGNAPILYSDSKLSVMYYSGESATCSDAVDSWKKGYEKFSDVTIPPKYTSTEELYKTGAATNFISLVSEGADTKVTCYTVTGCTEAGLVCVLKPAVFTEEQSPITEATWAKVTKTLSNGATVASVYVQTVCQPFIPIKHLELRQLLKRCVIFNDMSSIDHLNIDHLKFSSSATFEALFFTGIESPMLD</sequence>
<accession>U6GPA4</accession>
<dbReference type="EMBL" id="HG671212">
    <property type="protein sequence ID" value="CDI80459.1"/>
    <property type="molecule type" value="Genomic_DNA"/>
</dbReference>
<dbReference type="AlphaFoldDB" id="U6GPA4"/>
<evidence type="ECO:0000256" key="1">
    <source>
        <dbReference type="SAM" id="SignalP"/>
    </source>
</evidence>
<keyword evidence="3" id="KW-1185">Reference proteome</keyword>
<evidence type="ECO:0000313" key="3">
    <source>
        <dbReference type="Proteomes" id="UP000018050"/>
    </source>
</evidence>
<feature type="chain" id="PRO_5004670015" evidence="1">
    <location>
        <begin position="23"/>
        <end position="744"/>
    </location>
</feature>
<name>U6GPA4_EIMAC</name>
<dbReference type="VEuPathDB" id="ToxoDB:EAH_00015090"/>
<reference evidence="2" key="1">
    <citation type="submission" date="2013-10" db="EMBL/GenBank/DDBJ databases">
        <title>Genomic analysis of the causative agents of coccidiosis in chickens.</title>
        <authorList>
            <person name="Reid A.J."/>
            <person name="Blake D."/>
            <person name="Billington K."/>
            <person name="Browne H."/>
            <person name="Dunn M."/>
            <person name="Hung S."/>
            <person name="Kawahara F."/>
            <person name="Miranda-Saavedra D."/>
            <person name="Mourier T."/>
            <person name="Nagra H."/>
            <person name="Otto T.D."/>
            <person name="Rawlings N."/>
            <person name="Sanchez A."/>
            <person name="Sanders M."/>
            <person name="Subramaniam C."/>
            <person name="Tay Y."/>
            <person name="Dear P."/>
            <person name="Doerig C."/>
            <person name="Gruber A."/>
            <person name="Parkinson J."/>
            <person name="Shirley M."/>
            <person name="Wan K.L."/>
            <person name="Berriman M."/>
            <person name="Tomley F."/>
            <person name="Pain A."/>
        </authorList>
    </citation>
    <scope>NUCLEOTIDE SEQUENCE</scope>
    <source>
        <strain evidence="2">Houghton</strain>
    </source>
</reference>
<keyword evidence="1" id="KW-0732">Signal</keyword>
<proteinExistence type="predicted"/>